<dbReference type="RefSeq" id="WP_144989010.1">
    <property type="nucleotide sequence ID" value="NZ_VNJK01000001.1"/>
</dbReference>
<keyword evidence="2" id="KW-0812">Transmembrane</keyword>
<evidence type="ECO:0000256" key="1">
    <source>
        <dbReference type="SAM" id="MobiDB-lite"/>
    </source>
</evidence>
<dbReference type="OrthoDB" id="2620685at2"/>
<dbReference type="PANTHER" id="PTHR41542">
    <property type="entry name" value="BLL5807 PROTEIN"/>
    <property type="match status" value="1"/>
</dbReference>
<name>A0A559IZB8_9BACL</name>
<evidence type="ECO:0000313" key="4">
    <source>
        <dbReference type="EMBL" id="TVX92976.1"/>
    </source>
</evidence>
<dbReference type="AlphaFoldDB" id="A0A559IZB8"/>
<keyword evidence="2" id="KW-0472">Membrane</keyword>
<organism evidence="4 5">
    <name type="scientific">Paenibacillus agilis</name>
    <dbReference type="NCBI Taxonomy" id="3020863"/>
    <lineage>
        <taxon>Bacteria</taxon>
        <taxon>Bacillati</taxon>
        <taxon>Bacillota</taxon>
        <taxon>Bacilli</taxon>
        <taxon>Bacillales</taxon>
        <taxon>Paenibacillaceae</taxon>
        <taxon>Paenibacillus</taxon>
    </lineage>
</organism>
<proteinExistence type="predicted"/>
<comment type="caution">
    <text evidence="4">The sequence shown here is derived from an EMBL/GenBank/DDBJ whole genome shotgun (WGS) entry which is preliminary data.</text>
</comment>
<feature type="compositionally biased region" description="Polar residues" evidence="1">
    <location>
        <begin position="44"/>
        <end position="53"/>
    </location>
</feature>
<evidence type="ECO:0000313" key="5">
    <source>
        <dbReference type="Proteomes" id="UP000318102"/>
    </source>
</evidence>
<evidence type="ECO:0000256" key="3">
    <source>
        <dbReference type="SAM" id="SignalP"/>
    </source>
</evidence>
<feature type="transmembrane region" description="Helical" evidence="2">
    <location>
        <begin position="108"/>
        <end position="129"/>
    </location>
</feature>
<accession>A0A559IZB8</accession>
<feature type="region of interest" description="Disordered" evidence="1">
    <location>
        <begin position="35"/>
        <end position="76"/>
    </location>
</feature>
<keyword evidence="2" id="KW-1133">Transmembrane helix</keyword>
<evidence type="ECO:0000256" key="2">
    <source>
        <dbReference type="SAM" id="Phobius"/>
    </source>
</evidence>
<sequence>MRKLMAAFMAITLLFAVTAPGIVDAKKRSGGGFSSGVKKYNPAPTKNDSGVSSTNKANQPTNKATTTTPPKTSKPSFGGSFLKGMMIGGLAGMLFGGLFGDLGMLGNILGLMVNVFAIVLLFMVGSIIFRKWRDQRKARSSHGGFN</sequence>
<feature type="signal peptide" evidence="3">
    <location>
        <begin position="1"/>
        <end position="25"/>
    </location>
</feature>
<keyword evidence="3" id="KW-0732">Signal</keyword>
<gene>
    <name evidence="4" type="ORF">FPZ44_07840</name>
</gene>
<keyword evidence="5" id="KW-1185">Reference proteome</keyword>
<feature type="compositionally biased region" description="Low complexity" evidence="1">
    <location>
        <begin position="54"/>
        <end position="76"/>
    </location>
</feature>
<dbReference type="Proteomes" id="UP000318102">
    <property type="component" value="Unassembled WGS sequence"/>
</dbReference>
<dbReference type="EMBL" id="VNJK01000001">
    <property type="protein sequence ID" value="TVX92976.1"/>
    <property type="molecule type" value="Genomic_DNA"/>
</dbReference>
<evidence type="ECO:0008006" key="6">
    <source>
        <dbReference type="Google" id="ProtNLM"/>
    </source>
</evidence>
<dbReference type="PANTHER" id="PTHR41542:SF1">
    <property type="entry name" value="BLL5807 PROTEIN"/>
    <property type="match status" value="1"/>
</dbReference>
<protein>
    <recommendedName>
        <fullName evidence="6">Preprotein translocase subunit Tim44</fullName>
    </recommendedName>
</protein>
<feature type="chain" id="PRO_5021713446" description="Preprotein translocase subunit Tim44" evidence="3">
    <location>
        <begin position="26"/>
        <end position="146"/>
    </location>
</feature>
<reference evidence="4 5" key="1">
    <citation type="submission" date="2019-07" db="EMBL/GenBank/DDBJ databases">
        <authorList>
            <person name="Kim J."/>
        </authorList>
    </citation>
    <scope>NUCLEOTIDE SEQUENCE [LARGE SCALE GENOMIC DNA]</scope>
    <source>
        <strain evidence="4 5">N4</strain>
    </source>
</reference>